<dbReference type="GO" id="GO:0019243">
    <property type="term" value="P:methylglyoxal catabolic process to D-lactate via S-lactoyl-glutathione"/>
    <property type="evidence" value="ECO:0007669"/>
    <property type="project" value="TreeGrafter"/>
</dbReference>
<dbReference type="GO" id="GO:0019172">
    <property type="term" value="F:glyoxalase III activity"/>
    <property type="evidence" value="ECO:0007669"/>
    <property type="project" value="TreeGrafter"/>
</dbReference>
<sequence length="283" mass="29782">MKNTLKAVLASLLLATSAAASAAPKGEILVLLSSETELPLQGGKSLTTGFYQNELGVPAAALLEAGYTLTPVTPRGNRPVVDKHSVDPQYFGGNPQEMVRIGAVVEGLLGAGKVLSLREVLASGPERYAGLFIPGGHAPLIDLAKDPEVGTLLRHFHDNHKPTVAICHGPIALLAAQADPAGFEQSVIAGKADGAREWIYDGYRMTIFSDKEEAVFEGSLGGDKLRYYPAKAMAQAGGSMQFVAPWQPGVVIDRELITGQNPFSDHALASAFIAALDKQQGAD</sequence>
<evidence type="ECO:0000313" key="7">
    <source>
        <dbReference type="Proteomes" id="UP000515756"/>
    </source>
</evidence>
<feature type="chain" id="PRO_5028409696" evidence="4">
    <location>
        <begin position="23"/>
        <end position="283"/>
    </location>
</feature>
<evidence type="ECO:0000256" key="1">
    <source>
        <dbReference type="ARBA" id="ARBA00023016"/>
    </source>
</evidence>
<dbReference type="EMBL" id="AP021927">
    <property type="protein sequence ID" value="BBQ30794.1"/>
    <property type="molecule type" value="Genomic_DNA"/>
</dbReference>
<reference evidence="6 7" key="1">
    <citation type="submission" date="2019-12" db="EMBL/GenBank/DDBJ databases">
        <title>complete genome sequences of Aeromonas caviae str. WP2-W18-ESBL-01 isolated from wastewater treatment plant effluent.</title>
        <authorList>
            <person name="Sekizuka T."/>
            <person name="Itokawa K."/>
            <person name="Yatsu K."/>
            <person name="Inamine Y."/>
            <person name="Kuroda M."/>
        </authorList>
    </citation>
    <scope>NUCLEOTIDE SEQUENCE [LARGE SCALE GENOMIC DNA]</scope>
    <source>
        <strain evidence="6 7">WP2-W18-ESBL-01</strain>
    </source>
</reference>
<dbReference type="CDD" id="cd03141">
    <property type="entry name" value="GATase1_Hsp31_like"/>
    <property type="match status" value="1"/>
</dbReference>
<comment type="similarity">
    <text evidence="3">Belongs to the peptidase C56 family. HSP31-like subfamily.</text>
</comment>
<dbReference type="InterPro" id="IPR002818">
    <property type="entry name" value="DJ-1/PfpI"/>
</dbReference>
<name>A0A6S4T6R1_AERCA</name>
<keyword evidence="4" id="KW-0732">Signal</keyword>
<organism evidence="6 7">
    <name type="scientific">Aeromonas caviae</name>
    <name type="common">Aeromonas punctata</name>
    <dbReference type="NCBI Taxonomy" id="648"/>
    <lineage>
        <taxon>Bacteria</taxon>
        <taxon>Pseudomonadati</taxon>
        <taxon>Pseudomonadota</taxon>
        <taxon>Gammaproteobacteria</taxon>
        <taxon>Aeromonadales</taxon>
        <taxon>Aeromonadaceae</taxon>
        <taxon>Aeromonas</taxon>
    </lineage>
</organism>
<keyword evidence="6" id="KW-0315">Glutamine amidotransferase</keyword>
<protein>
    <submittedName>
        <fullName evidence="6">Type 1 glutamine amidotransferase domain-containing protein</fullName>
    </submittedName>
</protein>
<gene>
    <name evidence="6" type="ORF">WP2W18E01_23760</name>
</gene>
<evidence type="ECO:0000256" key="3">
    <source>
        <dbReference type="ARBA" id="ARBA00038493"/>
    </source>
</evidence>
<evidence type="ECO:0000313" key="6">
    <source>
        <dbReference type="EMBL" id="BBQ30794.1"/>
    </source>
</evidence>
<dbReference type="RefSeq" id="WP_182934923.1">
    <property type="nucleotide sequence ID" value="NZ_AP021927.1"/>
</dbReference>
<dbReference type="Gene3D" id="3.40.50.880">
    <property type="match status" value="1"/>
</dbReference>
<dbReference type="InterPro" id="IPR050325">
    <property type="entry name" value="Prot/Nucl_acid_deglycase"/>
</dbReference>
<dbReference type="Proteomes" id="UP000515756">
    <property type="component" value="Chromosome"/>
</dbReference>
<evidence type="ECO:0000256" key="4">
    <source>
        <dbReference type="SAM" id="SignalP"/>
    </source>
</evidence>
<accession>A0A6S4T6R1</accession>
<feature type="signal peptide" evidence="4">
    <location>
        <begin position="1"/>
        <end position="22"/>
    </location>
</feature>
<keyword evidence="1" id="KW-0346">Stress response</keyword>
<keyword evidence="6" id="KW-0808">Transferase</keyword>
<dbReference type="PANTHER" id="PTHR48094:SF11">
    <property type="entry name" value="GLUTATHIONE-INDEPENDENT GLYOXALASE HSP31-RELATED"/>
    <property type="match status" value="1"/>
</dbReference>
<feature type="domain" description="DJ-1/PfpI" evidence="5">
    <location>
        <begin position="48"/>
        <end position="177"/>
    </location>
</feature>
<dbReference type="SUPFAM" id="SSF52317">
    <property type="entry name" value="Class I glutamine amidotransferase-like"/>
    <property type="match status" value="1"/>
</dbReference>
<evidence type="ECO:0000259" key="5">
    <source>
        <dbReference type="Pfam" id="PF01965"/>
    </source>
</evidence>
<dbReference type="InterPro" id="IPR029062">
    <property type="entry name" value="Class_I_gatase-like"/>
</dbReference>
<dbReference type="GO" id="GO:0005737">
    <property type="term" value="C:cytoplasm"/>
    <property type="evidence" value="ECO:0007669"/>
    <property type="project" value="TreeGrafter"/>
</dbReference>
<evidence type="ECO:0000256" key="2">
    <source>
        <dbReference type="ARBA" id="ARBA00023239"/>
    </source>
</evidence>
<dbReference type="Pfam" id="PF01965">
    <property type="entry name" value="DJ-1_PfpI"/>
    <property type="match status" value="1"/>
</dbReference>
<keyword evidence="2" id="KW-0456">Lyase</keyword>
<dbReference type="GO" id="GO:0016740">
    <property type="term" value="F:transferase activity"/>
    <property type="evidence" value="ECO:0007669"/>
    <property type="project" value="UniProtKB-KW"/>
</dbReference>
<dbReference type="AlphaFoldDB" id="A0A6S4T6R1"/>
<proteinExistence type="inferred from homology"/>
<dbReference type="PANTHER" id="PTHR48094">
    <property type="entry name" value="PROTEIN/NUCLEIC ACID DEGLYCASE DJ-1-RELATED"/>
    <property type="match status" value="1"/>
</dbReference>